<dbReference type="GO" id="GO:0009450">
    <property type="term" value="P:gamma-aminobutyric acid catabolic process"/>
    <property type="evidence" value="ECO:0007669"/>
    <property type="project" value="TreeGrafter"/>
</dbReference>
<keyword evidence="20" id="KW-1185">Reference proteome</keyword>
<dbReference type="GO" id="GO:0030170">
    <property type="term" value="F:pyridoxal phosphate binding"/>
    <property type="evidence" value="ECO:0007669"/>
    <property type="project" value="InterPro"/>
</dbReference>
<evidence type="ECO:0000256" key="18">
    <source>
        <dbReference type="RuleBase" id="RU003560"/>
    </source>
</evidence>
<evidence type="ECO:0000256" key="12">
    <source>
        <dbReference type="ARBA" id="ARBA00029760"/>
    </source>
</evidence>
<dbReference type="Pfam" id="PF00202">
    <property type="entry name" value="Aminotran_3"/>
    <property type="match status" value="1"/>
</dbReference>
<evidence type="ECO:0000256" key="8">
    <source>
        <dbReference type="ARBA" id="ARBA00022679"/>
    </source>
</evidence>
<comment type="cofactor">
    <cofactor evidence="1">
        <name>pyridoxal 5'-phosphate</name>
        <dbReference type="ChEBI" id="CHEBI:597326"/>
    </cofactor>
</comment>
<gene>
    <name evidence="19" type="primary">ABAT</name>
</gene>
<dbReference type="AlphaFoldDB" id="A0A8C7IBH8"/>
<dbReference type="Gene3D" id="3.40.640.10">
    <property type="entry name" value="Type I PLP-dependent aspartate aminotransferase-like (Major domain)"/>
    <property type="match status" value="1"/>
</dbReference>
<dbReference type="SUPFAM" id="SSF53383">
    <property type="entry name" value="PLP-dependent transferases"/>
    <property type="match status" value="1"/>
</dbReference>
<evidence type="ECO:0000256" key="16">
    <source>
        <dbReference type="ARBA" id="ARBA00033650"/>
    </source>
</evidence>
<dbReference type="PIRSF" id="PIRSF000521">
    <property type="entry name" value="Transaminase_4ab_Lys_Orn"/>
    <property type="match status" value="1"/>
</dbReference>
<evidence type="ECO:0000313" key="19">
    <source>
        <dbReference type="Ensembl" id="ENSOKIP00005069323.1"/>
    </source>
</evidence>
<dbReference type="PANTHER" id="PTHR43206:SF1">
    <property type="entry name" value="4-AMINOBUTYRATE AMINOTRANSFERASE, MITOCHONDRIAL"/>
    <property type="match status" value="1"/>
</dbReference>
<protein>
    <recommendedName>
        <fullName evidence="6">4-aminobutyrate aminotransferase, mitochondrial</fullName>
        <ecNumber evidence="5">2.6.1.19</ecNumber>
        <ecNumber evidence="4">2.6.1.22</ecNumber>
    </recommendedName>
    <alternativeName>
        <fullName evidence="14">(S)-3-amino-2-methylpropionate transaminase</fullName>
    </alternativeName>
    <alternativeName>
        <fullName evidence="15">GABA aminotransferase</fullName>
    </alternativeName>
    <alternativeName>
        <fullName evidence="13">Gamma-amino-N-butyrate transaminase</fullName>
    </alternativeName>
    <alternativeName>
        <fullName evidence="12">L-AIBAT</fullName>
    </alternativeName>
</protein>
<dbReference type="Ensembl" id="ENSOKIT00005067491.1">
    <property type="protein sequence ID" value="ENSOKIP00005063497.1"/>
    <property type="gene ID" value="ENSOKIG00005025284.1"/>
</dbReference>
<evidence type="ECO:0000313" key="20">
    <source>
        <dbReference type="Proteomes" id="UP000694557"/>
    </source>
</evidence>
<evidence type="ECO:0000256" key="1">
    <source>
        <dbReference type="ARBA" id="ARBA00001933"/>
    </source>
</evidence>
<keyword evidence="9" id="KW-0531">Neurotransmitter degradation</keyword>
<dbReference type="GO" id="GO:0047298">
    <property type="term" value="F:(S)-3-amino-2-methylpropionate transaminase activity"/>
    <property type="evidence" value="ECO:0007669"/>
    <property type="project" value="UniProtKB-EC"/>
</dbReference>
<dbReference type="CDD" id="cd00610">
    <property type="entry name" value="OAT_like"/>
    <property type="match status" value="1"/>
</dbReference>
<dbReference type="NCBIfam" id="TIGR00699">
    <property type="entry name" value="GABAtrns_euk"/>
    <property type="match status" value="1"/>
</dbReference>
<comment type="subunit">
    <text evidence="3">Homodimer; disulfide-linked.</text>
</comment>
<dbReference type="InterPro" id="IPR015421">
    <property type="entry name" value="PyrdxlP-dep_Trfase_major"/>
</dbReference>
<dbReference type="EC" id="2.6.1.22" evidence="4"/>
<dbReference type="Ensembl" id="ENSOKIT00005073733.1">
    <property type="protein sequence ID" value="ENSOKIP00005069323.1"/>
    <property type="gene ID" value="ENSOKIG00005028958.1"/>
</dbReference>
<evidence type="ECO:0000256" key="14">
    <source>
        <dbReference type="ARBA" id="ARBA00030857"/>
    </source>
</evidence>
<dbReference type="InterPro" id="IPR004631">
    <property type="entry name" value="4NH2But_aminotransferase_euk"/>
</dbReference>
<evidence type="ECO:0000256" key="17">
    <source>
        <dbReference type="ARBA" id="ARBA00048671"/>
    </source>
</evidence>
<dbReference type="PANTHER" id="PTHR43206">
    <property type="entry name" value="AMINOTRANSFERASE"/>
    <property type="match status" value="1"/>
</dbReference>
<reference evidence="19" key="1">
    <citation type="submission" date="2025-05" db="UniProtKB">
        <authorList>
            <consortium name="Ensembl"/>
        </authorList>
    </citation>
    <scope>IDENTIFICATION</scope>
</reference>
<evidence type="ECO:0000256" key="10">
    <source>
        <dbReference type="ARBA" id="ARBA00022898"/>
    </source>
</evidence>
<keyword evidence="7" id="KW-0032">Aminotransferase</keyword>
<evidence type="ECO:0000256" key="7">
    <source>
        <dbReference type="ARBA" id="ARBA00022576"/>
    </source>
</evidence>
<evidence type="ECO:0000256" key="9">
    <source>
        <dbReference type="ARBA" id="ARBA00022867"/>
    </source>
</evidence>
<dbReference type="GeneTree" id="ENSGT00550000074885"/>
<evidence type="ECO:0000256" key="4">
    <source>
        <dbReference type="ARBA" id="ARBA00012876"/>
    </source>
</evidence>
<comment type="function">
    <text evidence="11">Catalyzes the conversion of gamma-aminobutyrate and L-beta-aminoisobutyrate to succinate semialdehyde and methylmalonate semialdehyde, respectively. Can also convert delta-aminovalerate and beta-alanine.</text>
</comment>
<evidence type="ECO:0000256" key="11">
    <source>
        <dbReference type="ARBA" id="ARBA00024748"/>
    </source>
</evidence>
<evidence type="ECO:0000256" key="5">
    <source>
        <dbReference type="ARBA" id="ARBA00012912"/>
    </source>
</evidence>
<accession>A0A8C7IBH8</accession>
<dbReference type="FunFam" id="3.40.640.10:FF:000029">
    <property type="entry name" value="4-aminobutyrate aminotransferase, mitochondrial"/>
    <property type="match status" value="1"/>
</dbReference>
<comment type="catalytic activity">
    <reaction evidence="17">
        <text>4-aminobutanoate + 2-oxoglutarate = succinate semialdehyde + L-glutamate</text>
        <dbReference type="Rhea" id="RHEA:23352"/>
        <dbReference type="ChEBI" id="CHEBI:16810"/>
        <dbReference type="ChEBI" id="CHEBI:29985"/>
        <dbReference type="ChEBI" id="CHEBI:57706"/>
        <dbReference type="ChEBI" id="CHEBI:59888"/>
        <dbReference type="EC" id="2.6.1.19"/>
    </reaction>
    <physiologicalReaction direction="left-to-right" evidence="17">
        <dbReference type="Rhea" id="RHEA:23353"/>
    </physiologicalReaction>
</comment>
<comment type="similarity">
    <text evidence="2 18">Belongs to the class-III pyridoxal-phosphate-dependent aminotransferase family.</text>
</comment>
<dbReference type="InterPro" id="IPR005814">
    <property type="entry name" value="Aminotrans_3"/>
</dbReference>
<evidence type="ECO:0000256" key="15">
    <source>
        <dbReference type="ARBA" id="ARBA00031787"/>
    </source>
</evidence>
<organism evidence="19 20">
    <name type="scientific">Oncorhynchus kisutch</name>
    <name type="common">Coho salmon</name>
    <name type="synonym">Salmo kisutch</name>
    <dbReference type="NCBI Taxonomy" id="8019"/>
    <lineage>
        <taxon>Eukaryota</taxon>
        <taxon>Metazoa</taxon>
        <taxon>Chordata</taxon>
        <taxon>Craniata</taxon>
        <taxon>Vertebrata</taxon>
        <taxon>Euteleostomi</taxon>
        <taxon>Actinopterygii</taxon>
        <taxon>Neopterygii</taxon>
        <taxon>Teleostei</taxon>
        <taxon>Protacanthopterygii</taxon>
        <taxon>Salmoniformes</taxon>
        <taxon>Salmonidae</taxon>
        <taxon>Salmoninae</taxon>
        <taxon>Oncorhynchus</taxon>
    </lineage>
</organism>
<dbReference type="InterPro" id="IPR015424">
    <property type="entry name" value="PyrdxlP-dep_Trfase"/>
</dbReference>
<dbReference type="PROSITE" id="PS00600">
    <property type="entry name" value="AA_TRANSFER_CLASS_3"/>
    <property type="match status" value="1"/>
</dbReference>
<name>A0A8C7IBH8_ONCKI</name>
<dbReference type="GO" id="GO:0005739">
    <property type="term" value="C:mitochondrion"/>
    <property type="evidence" value="ECO:0007669"/>
    <property type="project" value="TreeGrafter"/>
</dbReference>
<dbReference type="InterPro" id="IPR015422">
    <property type="entry name" value="PyrdxlP-dep_Trfase_small"/>
</dbReference>
<dbReference type="GO" id="GO:0034386">
    <property type="term" value="F:4-aminobutyrate:2-oxoglutarate transaminase activity"/>
    <property type="evidence" value="ECO:0007669"/>
    <property type="project" value="UniProtKB-EC"/>
</dbReference>
<evidence type="ECO:0000256" key="6">
    <source>
        <dbReference type="ARBA" id="ARBA00015937"/>
    </source>
</evidence>
<proteinExistence type="inferred from homology"/>
<evidence type="ECO:0000256" key="2">
    <source>
        <dbReference type="ARBA" id="ARBA00008954"/>
    </source>
</evidence>
<dbReference type="Gene3D" id="3.90.1150.10">
    <property type="entry name" value="Aspartate Aminotransferase, domain 1"/>
    <property type="match status" value="1"/>
</dbReference>
<evidence type="ECO:0000256" key="3">
    <source>
        <dbReference type="ARBA" id="ARBA00011748"/>
    </source>
</evidence>
<sequence length="519" mass="58548">MGPQTPHLQCSFNTVPVCIWVHRLHTFSADLTIYIYIFLHWRICCLVIGNAGFSHAIYRKIVHIQHYVEFDGPCMKTEVPGPRSKILAQQLESIQSVVQVNFFCDYEESKGNYLVDVDGNRMLDVYTQIASIPIGYNHPALTKVMTDPKNMGTFVNRPALGMMPPEQFSEKLVNGLMAVAPKGFSRVQTMACGSCSNENAYKAIFIWYRVRAGVLSFFFQVPGCPDLTLLSFMGGFHGRTLGCLATTHTKAIQKLDVPSFDWPIASFPQLRYPLDQFERENAREEARCLEEAEDLIVKWNQKGRHVAGVVIEPIQAEGGDNHASFDFYTKLRGITKKHGCAFLVDEVQTGGGSTGKFWAHEHWGLDDPADIVSFSKKMLTGGYYQKDSFQPDKPFRIFNTWLGDHTKNLLLTEVIKVIKTENLLDQAKRSGKVMLEGLYDLQDKYPHLLSKARGIGTFCAIDVKDEDTRNLLLLKARNKGVVLGGCGTQSIRFRPALVFKEHHAHLFLDIFNDAITELK</sequence>
<comment type="catalytic activity">
    <reaction evidence="16">
        <text>(S)-3-amino-2-methylpropanoate + 2-oxoglutarate = 2-methyl-3-oxopropanoate + L-glutamate</text>
        <dbReference type="Rhea" id="RHEA:13993"/>
        <dbReference type="ChEBI" id="CHEBI:16810"/>
        <dbReference type="ChEBI" id="CHEBI:29985"/>
        <dbReference type="ChEBI" id="CHEBI:57700"/>
        <dbReference type="ChEBI" id="CHEBI:58655"/>
        <dbReference type="EC" id="2.6.1.22"/>
    </reaction>
    <physiologicalReaction direction="left-to-right" evidence="16">
        <dbReference type="Rhea" id="RHEA:13994"/>
    </physiologicalReaction>
</comment>
<dbReference type="Proteomes" id="UP000694557">
    <property type="component" value="Unassembled WGS sequence"/>
</dbReference>
<dbReference type="InterPro" id="IPR049704">
    <property type="entry name" value="Aminotrans_3_PPA_site"/>
</dbReference>
<dbReference type="EC" id="2.6.1.19" evidence="5"/>
<keyword evidence="8" id="KW-0808">Transferase</keyword>
<keyword evidence="10 18" id="KW-0663">Pyridoxal phosphate</keyword>
<evidence type="ECO:0000256" key="13">
    <source>
        <dbReference type="ARBA" id="ARBA00030204"/>
    </source>
</evidence>